<keyword evidence="1" id="KW-0238">DNA-binding</keyword>
<feature type="domain" description="Tyr recombinase" evidence="3">
    <location>
        <begin position="92"/>
        <end position="291"/>
    </location>
</feature>
<name>A0A484U6J6_9ZZZZ</name>
<keyword evidence="2" id="KW-0233">DNA recombination</keyword>
<dbReference type="InterPro" id="IPR011010">
    <property type="entry name" value="DNA_brk_join_enz"/>
</dbReference>
<evidence type="ECO:0000256" key="2">
    <source>
        <dbReference type="ARBA" id="ARBA00023172"/>
    </source>
</evidence>
<protein>
    <submittedName>
        <fullName evidence="4">Putative integrase</fullName>
    </submittedName>
</protein>
<dbReference type="EMBL" id="CAADIO010000005">
    <property type="protein sequence ID" value="VFR82165.1"/>
    <property type="molecule type" value="Genomic_DNA"/>
</dbReference>
<dbReference type="Gene3D" id="1.10.150.130">
    <property type="match status" value="1"/>
</dbReference>
<dbReference type="InterPro" id="IPR052925">
    <property type="entry name" value="Phage_Integrase-like_Recomb"/>
</dbReference>
<dbReference type="SUPFAM" id="SSF56349">
    <property type="entry name" value="DNA breaking-rejoining enzymes"/>
    <property type="match status" value="1"/>
</dbReference>
<dbReference type="PANTHER" id="PTHR34605">
    <property type="entry name" value="PHAGE_INTEGRASE DOMAIN-CONTAINING PROTEIN"/>
    <property type="match status" value="1"/>
</dbReference>
<evidence type="ECO:0000259" key="3">
    <source>
        <dbReference type="PROSITE" id="PS51898"/>
    </source>
</evidence>
<dbReference type="Pfam" id="PF00589">
    <property type="entry name" value="Phage_integrase"/>
    <property type="match status" value="1"/>
</dbReference>
<sequence>MTLAAQSASTRRSYAQAVRHFEANGGRIGGSARMLANYLASFAGKLAVSTLEHRLIAIHRAHVDRGLKSPAKDSLVRKTMQGIRRSAGSKQRRVRAVVKDDLLELLVSVGQQKPIRAARDKALLLVGFAGAFRRSELVALDVADLTTYPHGLEVLIRRSKTDQTGEGRTVFIPHASDEDRCPVTALAAWRELAGVERGALFRPINRHDQVSSTRLTAQSVALVVKSAMRAARGAEASKAVSGHSLRAGFVTEAATVGLRNSAIMGQTGHKSLEMVYRYIRPVQRRQLMSLL</sequence>
<dbReference type="InterPro" id="IPR013762">
    <property type="entry name" value="Integrase-like_cat_sf"/>
</dbReference>
<reference evidence="4" key="1">
    <citation type="submission" date="2019-03" db="EMBL/GenBank/DDBJ databases">
        <authorList>
            <person name="Danneels B."/>
        </authorList>
    </citation>
    <scope>NUCLEOTIDE SEQUENCE</scope>
</reference>
<dbReference type="AlphaFoldDB" id="A0A484U6J6"/>
<dbReference type="SUPFAM" id="SSF47823">
    <property type="entry name" value="lambda integrase-like, N-terminal domain"/>
    <property type="match status" value="1"/>
</dbReference>
<dbReference type="Gene3D" id="1.10.443.10">
    <property type="entry name" value="Intergrase catalytic core"/>
    <property type="match status" value="1"/>
</dbReference>
<proteinExistence type="predicted"/>
<evidence type="ECO:0000256" key="1">
    <source>
        <dbReference type="ARBA" id="ARBA00023125"/>
    </source>
</evidence>
<dbReference type="GO" id="GO:0006310">
    <property type="term" value="P:DNA recombination"/>
    <property type="evidence" value="ECO:0007669"/>
    <property type="project" value="UniProtKB-KW"/>
</dbReference>
<dbReference type="GO" id="GO:0015074">
    <property type="term" value="P:DNA integration"/>
    <property type="evidence" value="ECO:0007669"/>
    <property type="project" value="InterPro"/>
</dbReference>
<organism evidence="4">
    <name type="scientific">plant metagenome</name>
    <dbReference type="NCBI Taxonomy" id="1297885"/>
    <lineage>
        <taxon>unclassified sequences</taxon>
        <taxon>metagenomes</taxon>
        <taxon>organismal metagenomes</taxon>
    </lineage>
</organism>
<dbReference type="PROSITE" id="PS51898">
    <property type="entry name" value="TYR_RECOMBINASE"/>
    <property type="match status" value="1"/>
</dbReference>
<dbReference type="InterPro" id="IPR002104">
    <property type="entry name" value="Integrase_catalytic"/>
</dbReference>
<dbReference type="PANTHER" id="PTHR34605:SF3">
    <property type="entry name" value="P CELL-TYPE AGGLUTINATION PROTEIN MAP4-LIKE-RELATED"/>
    <property type="match status" value="1"/>
</dbReference>
<gene>
    <name evidence="4" type="ORF">RAN3_3106</name>
</gene>
<dbReference type="InterPro" id="IPR010998">
    <property type="entry name" value="Integrase_recombinase_N"/>
</dbReference>
<dbReference type="GO" id="GO:0003677">
    <property type="term" value="F:DNA binding"/>
    <property type="evidence" value="ECO:0007669"/>
    <property type="project" value="UniProtKB-KW"/>
</dbReference>
<accession>A0A484U6J6</accession>
<evidence type="ECO:0000313" key="4">
    <source>
        <dbReference type="EMBL" id="VFR82165.1"/>
    </source>
</evidence>
<dbReference type="CDD" id="cd00799">
    <property type="entry name" value="INT_Cre_C"/>
    <property type="match status" value="1"/>
</dbReference>